<name>A0A556TSM3_BAGYA</name>
<feature type="repeat" description="ANK" evidence="5">
    <location>
        <begin position="80"/>
        <end position="112"/>
    </location>
</feature>
<sequence length="783" mass="86383">MLNHHFRRNPDLQEELQIQAAVAAGDVYTVRKMLEQGYSPKIRDANGWTLLHFSAAKGKERCVRVFLEHGADPTVKDFIGGFTALHYAAMHGRARIARLMLESEHRGDIINAKSNDGWTPLHVAAHYGRDSFVRLLLEFHADVDPLSDKGTTPLQLAIIRERSSCVRLLLDHHANIDVQNGFLLRYAVIKGNHAYCRMFLQRGADTNLGRVEDGQTPLHLSALRDDVLCAQLLYAYGADTNTRNYEGQTPAAVSASMSRSSRPCLDFLQEVTRQPRTLQDLCRIKIRQCIGLQSLKFLEDLPIAKFLAITVARSVKGRLSYFNPATGVKLCDVQEADKADVDKAVEAARAALKQGSAWRRMDASSRGRLLNTLADLLERERSLLATMETMDTGKPFLQSFFVDLEGSIRTLRYYAGWTDKIHGKTMPVDDNFMCFTKHEPVGVCGAIIPWNFPLLMFTWKIAPALCCGNTVVIKPAEETPLTALHVGALIKEAGFPPGVVNIVPGFGPTAGAAIASHMDIDKVAFTGSTQVGQLIKEAAAKSNLKRVTLELGGKNPCIVFADSDLQLAVEEAQKGAFYNQGQCCTAASRVYVEECVYDEFVRLSVESAKRIVTGDPMDPRTTHGPQISQQQVDHIMELVESGNHEGAKLECGGSGMKDKTLFIQPTIFSDVKDHMRLAKEEIFGPVQCILKFKSQEEVIDRANSTRYGLAAAVFTRSVDRALSVSSALEAGTVWVNCYNALHAQSPFGGYKMSGNGRELGEYALAEYTEVKAVTIKLSEQLKI</sequence>
<dbReference type="SUPFAM" id="SSF53720">
    <property type="entry name" value="ALDH-like"/>
    <property type="match status" value="1"/>
</dbReference>
<dbReference type="SUPFAM" id="SSF48403">
    <property type="entry name" value="Ankyrin repeat"/>
    <property type="match status" value="1"/>
</dbReference>
<evidence type="ECO:0000256" key="6">
    <source>
        <dbReference type="PROSITE-ProRule" id="PRU10007"/>
    </source>
</evidence>
<evidence type="ECO:0000256" key="5">
    <source>
        <dbReference type="PROSITE-ProRule" id="PRU00023"/>
    </source>
</evidence>
<dbReference type="UniPathway" id="UPA00143"/>
<dbReference type="InterPro" id="IPR036770">
    <property type="entry name" value="Ankyrin_rpt-contain_sf"/>
</dbReference>
<feature type="repeat" description="ANK" evidence="5">
    <location>
        <begin position="46"/>
        <end position="78"/>
    </location>
</feature>
<organism evidence="9 10">
    <name type="scientific">Bagarius yarrelli</name>
    <name type="common">Goonch</name>
    <name type="synonym">Bagrus yarrelli</name>
    <dbReference type="NCBI Taxonomy" id="175774"/>
    <lineage>
        <taxon>Eukaryota</taxon>
        <taxon>Metazoa</taxon>
        <taxon>Chordata</taxon>
        <taxon>Craniata</taxon>
        <taxon>Vertebrata</taxon>
        <taxon>Euteleostomi</taxon>
        <taxon>Actinopterygii</taxon>
        <taxon>Neopterygii</taxon>
        <taxon>Teleostei</taxon>
        <taxon>Ostariophysi</taxon>
        <taxon>Siluriformes</taxon>
        <taxon>Sisoridae</taxon>
        <taxon>Sisorinae</taxon>
        <taxon>Bagarius</taxon>
    </lineage>
</organism>
<dbReference type="CDD" id="cd07141">
    <property type="entry name" value="ALDH_F1AB_F2_RALDH1"/>
    <property type="match status" value="1"/>
</dbReference>
<dbReference type="EMBL" id="VCAZ01000015">
    <property type="protein sequence ID" value="TSK53836.1"/>
    <property type="molecule type" value="Genomic_DNA"/>
</dbReference>
<keyword evidence="5" id="KW-0040">ANK repeat</keyword>
<dbReference type="PANTHER" id="PTHR11699">
    <property type="entry name" value="ALDEHYDE DEHYDROGENASE-RELATED"/>
    <property type="match status" value="1"/>
</dbReference>
<reference evidence="9 10" key="1">
    <citation type="journal article" date="2019" name="Genome Biol. Evol.">
        <title>Whole-Genome Sequencing of the Giant Devil Catfish, Bagarius yarrelli.</title>
        <authorList>
            <person name="Jiang W."/>
            <person name="Lv Y."/>
            <person name="Cheng L."/>
            <person name="Yang K."/>
            <person name="Chao B."/>
            <person name="Wang X."/>
            <person name="Li Y."/>
            <person name="Pan X."/>
            <person name="You X."/>
            <person name="Zhang Y."/>
            <person name="Yang J."/>
            <person name="Li J."/>
            <person name="Zhang X."/>
            <person name="Liu S."/>
            <person name="Sun C."/>
            <person name="Yang J."/>
            <person name="Shi Q."/>
        </authorList>
    </citation>
    <scope>NUCLEOTIDE SEQUENCE [LARGE SCALE GENOMIC DNA]</scope>
    <source>
        <strain evidence="9">JWS20170419001</strain>
        <tissue evidence="9">Muscle</tissue>
    </source>
</reference>
<feature type="repeat" description="ANK" evidence="5">
    <location>
        <begin position="213"/>
        <end position="245"/>
    </location>
</feature>
<evidence type="ECO:0000313" key="10">
    <source>
        <dbReference type="Proteomes" id="UP000319801"/>
    </source>
</evidence>
<dbReference type="FunFam" id="3.40.605.10:FF:000026">
    <property type="entry name" value="Aldehyde dehydrogenase, putative"/>
    <property type="match status" value="1"/>
</dbReference>
<dbReference type="Pfam" id="PF00171">
    <property type="entry name" value="Aldedh"/>
    <property type="match status" value="1"/>
</dbReference>
<dbReference type="InterPro" id="IPR016161">
    <property type="entry name" value="Ald_DH/histidinol_DH"/>
</dbReference>
<evidence type="ECO:0000256" key="2">
    <source>
        <dbReference type="ARBA" id="ARBA00009986"/>
    </source>
</evidence>
<keyword evidence="4" id="KW-0520">NAD</keyword>
<dbReference type="InterPro" id="IPR016163">
    <property type="entry name" value="Ald_DH_C"/>
</dbReference>
<gene>
    <name evidence="9" type="ORF">Baya_3396</name>
</gene>
<dbReference type="Gene3D" id="1.25.40.20">
    <property type="entry name" value="Ankyrin repeat-containing domain"/>
    <property type="match status" value="2"/>
</dbReference>
<keyword evidence="10" id="KW-1185">Reference proteome</keyword>
<dbReference type="Proteomes" id="UP000319801">
    <property type="component" value="Unassembled WGS sequence"/>
</dbReference>
<comment type="caution">
    <text evidence="9">The sequence shown here is derived from an EMBL/GenBank/DDBJ whole genome shotgun (WGS) entry which is preliminary data.</text>
</comment>
<dbReference type="GO" id="GO:0016620">
    <property type="term" value="F:oxidoreductase activity, acting on the aldehyde or oxo group of donors, NAD or NADP as acceptor"/>
    <property type="evidence" value="ECO:0007669"/>
    <property type="project" value="InterPro"/>
</dbReference>
<dbReference type="PROSITE" id="PS50088">
    <property type="entry name" value="ANK_REPEAT"/>
    <property type="match status" value="5"/>
</dbReference>
<feature type="repeat" description="ANK" evidence="5">
    <location>
        <begin position="116"/>
        <end position="148"/>
    </location>
</feature>
<keyword evidence="3 7" id="KW-0560">Oxidoreductase</keyword>
<dbReference type="InterPro" id="IPR001496">
    <property type="entry name" value="SOCS_box"/>
</dbReference>
<dbReference type="PROSITE" id="PS50297">
    <property type="entry name" value="ANK_REP_REGION"/>
    <property type="match status" value="5"/>
</dbReference>
<dbReference type="Pfam" id="PF07525">
    <property type="entry name" value="SOCS_box"/>
    <property type="match status" value="1"/>
</dbReference>
<accession>A0A556TSM3</accession>
<dbReference type="GO" id="GO:0016567">
    <property type="term" value="P:protein ubiquitination"/>
    <property type="evidence" value="ECO:0007669"/>
    <property type="project" value="UniProtKB-UniPathway"/>
</dbReference>
<dbReference type="InterPro" id="IPR016160">
    <property type="entry name" value="Ald_DH_CS_CYS"/>
</dbReference>
<dbReference type="FunFam" id="3.40.605.10:FF:000050">
    <property type="entry name" value="Aldehyde dehydrogenase, mitochondrial"/>
    <property type="match status" value="1"/>
</dbReference>
<evidence type="ECO:0000256" key="1">
    <source>
        <dbReference type="ARBA" id="ARBA00004906"/>
    </source>
</evidence>
<comment type="pathway">
    <text evidence="1">Protein modification; protein ubiquitination.</text>
</comment>
<evidence type="ECO:0000313" key="9">
    <source>
        <dbReference type="EMBL" id="TSK53836.1"/>
    </source>
</evidence>
<proteinExistence type="inferred from homology"/>
<dbReference type="OrthoDB" id="310895at2759"/>
<dbReference type="PROSITE" id="PS00687">
    <property type="entry name" value="ALDEHYDE_DEHYDR_GLU"/>
    <property type="match status" value="1"/>
</dbReference>
<dbReference type="PRINTS" id="PR01415">
    <property type="entry name" value="ANKYRIN"/>
</dbReference>
<dbReference type="AlphaFoldDB" id="A0A556TSM3"/>
<protein>
    <submittedName>
        <fullName evidence="9">Aldehyde dehydrogenase family 1 member A3</fullName>
    </submittedName>
</protein>
<dbReference type="PROSITE" id="PS00070">
    <property type="entry name" value="ALDEHYDE_DEHYDR_CYS"/>
    <property type="match status" value="1"/>
</dbReference>
<feature type="active site" evidence="6">
    <location>
        <position position="550"/>
    </location>
</feature>
<dbReference type="SMART" id="SM00969">
    <property type="entry name" value="SOCS_box"/>
    <property type="match status" value="1"/>
</dbReference>
<dbReference type="Gene3D" id="1.10.750.20">
    <property type="entry name" value="SOCS box"/>
    <property type="match status" value="1"/>
</dbReference>
<dbReference type="InterPro" id="IPR015590">
    <property type="entry name" value="Aldehyde_DH_dom"/>
</dbReference>
<feature type="domain" description="SOCS box" evidence="8">
    <location>
        <begin position="273"/>
        <end position="307"/>
    </location>
</feature>
<dbReference type="Gene3D" id="3.40.605.10">
    <property type="entry name" value="Aldehyde Dehydrogenase, Chain A, domain 1"/>
    <property type="match status" value="1"/>
</dbReference>
<dbReference type="InterPro" id="IPR029510">
    <property type="entry name" value="Ald_DH_CS_GLU"/>
</dbReference>
<dbReference type="FunFam" id="3.40.309.10:FF:000001">
    <property type="entry name" value="Mitochondrial aldehyde dehydrogenase 2"/>
    <property type="match status" value="1"/>
</dbReference>
<feature type="repeat" description="ANK" evidence="5">
    <location>
        <begin position="149"/>
        <end position="181"/>
    </location>
</feature>
<evidence type="ECO:0000256" key="3">
    <source>
        <dbReference type="ARBA" id="ARBA00023002"/>
    </source>
</evidence>
<dbReference type="Gene3D" id="3.40.309.10">
    <property type="entry name" value="Aldehyde Dehydrogenase, Chain A, domain 2"/>
    <property type="match status" value="1"/>
</dbReference>
<comment type="similarity">
    <text evidence="2 7">Belongs to the aldehyde dehydrogenase family.</text>
</comment>
<evidence type="ECO:0000256" key="7">
    <source>
        <dbReference type="RuleBase" id="RU003345"/>
    </source>
</evidence>
<dbReference type="PROSITE" id="PS50225">
    <property type="entry name" value="SOCS"/>
    <property type="match status" value="1"/>
</dbReference>
<dbReference type="Pfam" id="PF12796">
    <property type="entry name" value="Ank_2"/>
    <property type="match status" value="3"/>
</dbReference>
<dbReference type="InterPro" id="IPR016162">
    <property type="entry name" value="Ald_DH_N"/>
</dbReference>
<evidence type="ECO:0000259" key="8">
    <source>
        <dbReference type="PROSITE" id="PS50225"/>
    </source>
</evidence>
<dbReference type="SMART" id="SM00248">
    <property type="entry name" value="ANK"/>
    <property type="match status" value="7"/>
</dbReference>
<dbReference type="InterPro" id="IPR002110">
    <property type="entry name" value="Ankyrin_rpt"/>
</dbReference>
<evidence type="ECO:0000256" key="4">
    <source>
        <dbReference type="ARBA" id="ARBA00023027"/>
    </source>
</evidence>